<dbReference type="SUPFAM" id="SSF48239">
    <property type="entry name" value="Terpenoid cyclases/Protein prenyltransferases"/>
    <property type="match status" value="1"/>
</dbReference>
<reference evidence="1" key="1">
    <citation type="journal article" date="2020" name="Stud. Mycol.">
        <title>101 Dothideomycetes genomes: a test case for predicting lifestyles and emergence of pathogens.</title>
        <authorList>
            <person name="Haridas S."/>
            <person name="Albert R."/>
            <person name="Binder M."/>
            <person name="Bloem J."/>
            <person name="Labutti K."/>
            <person name="Salamov A."/>
            <person name="Andreopoulos B."/>
            <person name="Baker S."/>
            <person name="Barry K."/>
            <person name="Bills G."/>
            <person name="Bluhm B."/>
            <person name="Cannon C."/>
            <person name="Castanera R."/>
            <person name="Culley D."/>
            <person name="Daum C."/>
            <person name="Ezra D."/>
            <person name="Gonzalez J."/>
            <person name="Henrissat B."/>
            <person name="Kuo A."/>
            <person name="Liang C."/>
            <person name="Lipzen A."/>
            <person name="Lutzoni F."/>
            <person name="Magnuson J."/>
            <person name="Mondo S."/>
            <person name="Nolan M."/>
            <person name="Ohm R."/>
            <person name="Pangilinan J."/>
            <person name="Park H.-J."/>
            <person name="Ramirez L."/>
            <person name="Alfaro M."/>
            <person name="Sun H."/>
            <person name="Tritt A."/>
            <person name="Yoshinaga Y."/>
            <person name="Zwiers L.-H."/>
            <person name="Turgeon B."/>
            <person name="Goodwin S."/>
            <person name="Spatafora J."/>
            <person name="Crous P."/>
            <person name="Grigoriev I."/>
        </authorList>
    </citation>
    <scope>NUCLEOTIDE SEQUENCE</scope>
    <source>
        <strain evidence="1">CBS 123094</strain>
    </source>
</reference>
<dbReference type="AlphaFoldDB" id="A0A6A5WEH1"/>
<dbReference type="OrthoDB" id="2343925at2759"/>
<evidence type="ECO:0008006" key="3">
    <source>
        <dbReference type="Google" id="ProtNLM"/>
    </source>
</evidence>
<evidence type="ECO:0000313" key="1">
    <source>
        <dbReference type="EMBL" id="KAF1999857.1"/>
    </source>
</evidence>
<dbReference type="Proteomes" id="UP000799779">
    <property type="component" value="Unassembled WGS sequence"/>
</dbReference>
<keyword evidence="2" id="KW-1185">Reference proteome</keyword>
<dbReference type="EMBL" id="ML977592">
    <property type="protein sequence ID" value="KAF1999857.1"/>
    <property type="molecule type" value="Genomic_DNA"/>
</dbReference>
<dbReference type="InterPro" id="IPR008930">
    <property type="entry name" value="Terpenoid_cyclase/PrenylTrfase"/>
</dbReference>
<sequence>MSFTISCVQMCPSTNEIIADIGALSVITKEDQGQAHILFPECFEYLLAEQQKSRVWGSNSAQIDIILNSLAGLLALATRQRTASPQSPQSSSLHARIEGGQAALQTDLQNWAVQDSTVNHFRTYHQEGSPSFSANCNVLPALLGEAEEGLDQEDIEKALAFLLELEESGPIHGKWNIPAQYSRMLFVQVSVLILEQHNVGHVEKLASKSFPERIIGAICRLMSQTLSKQRYDGSWDGSLEVTSYSIITAGYALSLPWGAAVKDYLRDSIRQGRDYVQAKYSHLDNTYFLWIEKVSYRSLLLHSVYCSAAPHLHIIDATWAPFIVDGFTLPQGNLKKTQYLISNLPLFQGVHFASLELVLVEAQLMTAQLKSFRNSLFNRSDIPMTVEKYLGAISMIWVTCNHKNNRGLSYKTMWEMVLLSLFNLQVDEYMESVVARMPQADISLLMDHLKYQSKLASMAATNPSPKFANGSVQADVDPYSGLLKDTPVHGAFKALSLFMQQVTQHSSLTRSPATVQQEMALEI</sequence>
<name>A0A6A5WEH1_9PLEO</name>
<organism evidence="1 2">
    <name type="scientific">Amniculicola lignicola CBS 123094</name>
    <dbReference type="NCBI Taxonomy" id="1392246"/>
    <lineage>
        <taxon>Eukaryota</taxon>
        <taxon>Fungi</taxon>
        <taxon>Dikarya</taxon>
        <taxon>Ascomycota</taxon>
        <taxon>Pezizomycotina</taxon>
        <taxon>Dothideomycetes</taxon>
        <taxon>Pleosporomycetidae</taxon>
        <taxon>Pleosporales</taxon>
        <taxon>Amniculicolaceae</taxon>
        <taxon>Amniculicola</taxon>
    </lineage>
</organism>
<evidence type="ECO:0000313" key="2">
    <source>
        <dbReference type="Proteomes" id="UP000799779"/>
    </source>
</evidence>
<gene>
    <name evidence="1" type="ORF">P154DRAFT_620564</name>
</gene>
<accession>A0A6A5WEH1</accession>
<dbReference type="Gene3D" id="1.50.10.160">
    <property type="match status" value="1"/>
</dbReference>
<proteinExistence type="predicted"/>
<protein>
    <recommendedName>
        <fullName evidence="3">Ent-kaurene synthase</fullName>
    </recommendedName>
</protein>